<evidence type="ECO:0000259" key="9">
    <source>
        <dbReference type="Pfam" id="PF16363"/>
    </source>
</evidence>
<evidence type="ECO:0000256" key="6">
    <source>
        <dbReference type="ARBA" id="ARBA00023027"/>
    </source>
</evidence>
<dbReference type="InterPro" id="IPR036291">
    <property type="entry name" value="NAD(P)-bd_dom_sf"/>
</dbReference>
<dbReference type="GO" id="GO:0003978">
    <property type="term" value="F:UDP-glucose 4-epimerase activity"/>
    <property type="evidence" value="ECO:0007669"/>
    <property type="project" value="UniProtKB-UniRule"/>
</dbReference>
<dbReference type="Pfam" id="PF16363">
    <property type="entry name" value="GDP_Man_Dehyd"/>
    <property type="match status" value="1"/>
</dbReference>
<comment type="pathway">
    <text evidence="8">Carbohydrate metabolism; galactose metabolism.</text>
</comment>
<sequence length="336" mass="37248">MKVLVTGGAGYIGSHTCVELLNSGLDVIVVDNLLNSNKIALDRVEQITGKSIGFYKIDLLNEKALDDVFQENEIDAVIHFAGLKAVGESVAIPLAYYMNNVTSTLTLCNVMKKHNVKKLVFSSSATVYGLPETMPITEDFPLSATNPYGRTKLMIEEILRDLYLSDNEWSISLLRYFNPFGAHTSGLIGEDPNGIPNNLMPYVTQVAIGKLEILNIFGDDYDTKDGTGVRDYIHVTDLAEGHLKALDFILETRGVDAFNLGTGIGYTVLEMVHAFEKVSGKEVPYKIVDRRPGDIAVCYADAQKAKDAFGWEAKRELEQMCADSWKWQFNNPNGYQ</sequence>
<dbReference type="PANTHER" id="PTHR43725:SF47">
    <property type="entry name" value="UDP-GLUCOSE 4-EPIMERASE"/>
    <property type="match status" value="1"/>
</dbReference>
<dbReference type="RefSeq" id="WP_072578343.1">
    <property type="nucleotide sequence ID" value="NZ_CP016020.1"/>
</dbReference>
<accession>A0A1L3MMI0</accession>
<comment type="similarity">
    <text evidence="3 8">Belongs to the NAD(P)-dependent epimerase/dehydratase family.</text>
</comment>
<dbReference type="AlphaFoldDB" id="A0A1L3MMI0"/>
<evidence type="ECO:0000256" key="4">
    <source>
        <dbReference type="ARBA" id="ARBA00013189"/>
    </source>
</evidence>
<comment type="cofactor">
    <cofactor evidence="2 8">
        <name>NAD(+)</name>
        <dbReference type="ChEBI" id="CHEBI:57540"/>
    </cofactor>
</comment>
<keyword evidence="8" id="KW-0119">Carbohydrate metabolism</keyword>
<evidence type="ECO:0000256" key="1">
    <source>
        <dbReference type="ARBA" id="ARBA00000083"/>
    </source>
</evidence>
<dbReference type="GO" id="GO:0005829">
    <property type="term" value="C:cytosol"/>
    <property type="evidence" value="ECO:0007669"/>
    <property type="project" value="TreeGrafter"/>
</dbReference>
<dbReference type="InterPro" id="IPR005886">
    <property type="entry name" value="UDP_G4E"/>
</dbReference>
<feature type="domain" description="NAD(P)-binding" evidence="9">
    <location>
        <begin position="4"/>
        <end position="323"/>
    </location>
</feature>
<comment type="catalytic activity">
    <reaction evidence="1 8">
        <text>UDP-alpha-D-glucose = UDP-alpha-D-galactose</text>
        <dbReference type="Rhea" id="RHEA:22168"/>
        <dbReference type="ChEBI" id="CHEBI:58885"/>
        <dbReference type="ChEBI" id="CHEBI:66914"/>
        <dbReference type="EC" id="5.1.3.2"/>
    </reaction>
</comment>
<dbReference type="OrthoDB" id="9801785at2"/>
<evidence type="ECO:0000256" key="7">
    <source>
        <dbReference type="ARBA" id="ARBA00023235"/>
    </source>
</evidence>
<reference evidence="10 11" key="1">
    <citation type="journal article" date="2016" name="Sci. Rep.">
        <title>Complete genome sequence and transcriptomic analysis of a novel marine strain Bacillus weihaiensis reveals the mechanism of brown algae degradation.</title>
        <authorList>
            <person name="Zhu Y."/>
            <person name="Chen P."/>
            <person name="Bao Y."/>
            <person name="Men Y."/>
            <person name="Zeng Y."/>
            <person name="Yang J."/>
            <person name="Sun J."/>
            <person name="Sun Y."/>
        </authorList>
    </citation>
    <scope>NUCLEOTIDE SEQUENCE [LARGE SCALE GENOMIC DNA]</scope>
    <source>
        <strain evidence="10 11">Alg07</strain>
    </source>
</reference>
<dbReference type="EMBL" id="CP016020">
    <property type="protein sequence ID" value="APH03553.1"/>
    <property type="molecule type" value="Genomic_DNA"/>
</dbReference>
<dbReference type="Proteomes" id="UP000181936">
    <property type="component" value="Chromosome"/>
</dbReference>
<keyword evidence="7 8" id="KW-0413">Isomerase</keyword>
<evidence type="ECO:0000256" key="3">
    <source>
        <dbReference type="ARBA" id="ARBA00007637"/>
    </source>
</evidence>
<gene>
    <name evidence="10" type="ORF">A9C19_01620</name>
</gene>
<dbReference type="EC" id="5.1.3.2" evidence="4 8"/>
<dbReference type="SUPFAM" id="SSF51735">
    <property type="entry name" value="NAD(P)-binding Rossmann-fold domains"/>
    <property type="match status" value="1"/>
</dbReference>
<keyword evidence="11" id="KW-1185">Reference proteome</keyword>
<dbReference type="KEGG" id="bwh:A9C19_01620"/>
<dbReference type="NCBIfam" id="TIGR01179">
    <property type="entry name" value="galE"/>
    <property type="match status" value="1"/>
</dbReference>
<evidence type="ECO:0000256" key="5">
    <source>
        <dbReference type="ARBA" id="ARBA00018569"/>
    </source>
</evidence>
<keyword evidence="6 8" id="KW-0520">NAD</keyword>
<evidence type="ECO:0000313" key="11">
    <source>
        <dbReference type="Proteomes" id="UP000181936"/>
    </source>
</evidence>
<name>A0A1L3MMI0_9BACI</name>
<evidence type="ECO:0000313" key="10">
    <source>
        <dbReference type="EMBL" id="APH03553.1"/>
    </source>
</evidence>
<dbReference type="GO" id="GO:0006012">
    <property type="term" value="P:galactose metabolic process"/>
    <property type="evidence" value="ECO:0007669"/>
    <property type="project" value="UniProtKB-UniPathway"/>
</dbReference>
<dbReference type="CDD" id="cd05247">
    <property type="entry name" value="UDP_G4E_1_SDR_e"/>
    <property type="match status" value="1"/>
</dbReference>
<dbReference type="InterPro" id="IPR016040">
    <property type="entry name" value="NAD(P)-bd_dom"/>
</dbReference>
<dbReference type="STRING" id="1547283.A9C19_01620"/>
<evidence type="ECO:0000256" key="8">
    <source>
        <dbReference type="RuleBase" id="RU366046"/>
    </source>
</evidence>
<dbReference type="Gene3D" id="3.90.25.10">
    <property type="entry name" value="UDP-galactose 4-epimerase, domain 1"/>
    <property type="match status" value="1"/>
</dbReference>
<dbReference type="Gene3D" id="3.40.50.720">
    <property type="entry name" value="NAD(P)-binding Rossmann-like Domain"/>
    <property type="match status" value="1"/>
</dbReference>
<comment type="subunit">
    <text evidence="8">Homodimer.</text>
</comment>
<dbReference type="UniPathway" id="UPA00214"/>
<organism evidence="10 11">
    <name type="scientific">Bacillus weihaiensis</name>
    <dbReference type="NCBI Taxonomy" id="1547283"/>
    <lineage>
        <taxon>Bacteria</taxon>
        <taxon>Bacillati</taxon>
        <taxon>Bacillota</taxon>
        <taxon>Bacilli</taxon>
        <taxon>Bacillales</taxon>
        <taxon>Bacillaceae</taxon>
        <taxon>Bacillus</taxon>
    </lineage>
</organism>
<proteinExistence type="inferred from homology"/>
<dbReference type="NCBIfam" id="NF007956">
    <property type="entry name" value="PRK10675.1"/>
    <property type="match status" value="1"/>
</dbReference>
<evidence type="ECO:0000256" key="2">
    <source>
        <dbReference type="ARBA" id="ARBA00001911"/>
    </source>
</evidence>
<dbReference type="PANTHER" id="PTHR43725">
    <property type="entry name" value="UDP-GLUCOSE 4-EPIMERASE"/>
    <property type="match status" value="1"/>
</dbReference>
<protein>
    <recommendedName>
        <fullName evidence="5 8">UDP-glucose 4-epimerase</fullName>
        <ecNumber evidence="4 8">5.1.3.2</ecNumber>
    </recommendedName>
</protein>